<evidence type="ECO:0000256" key="1">
    <source>
        <dbReference type="SAM" id="SignalP"/>
    </source>
</evidence>
<organism evidence="2 3">
    <name type="scientific">Massilia terrae</name>
    <dbReference type="NCBI Taxonomy" id="1811224"/>
    <lineage>
        <taxon>Bacteria</taxon>
        <taxon>Pseudomonadati</taxon>
        <taxon>Pseudomonadota</taxon>
        <taxon>Betaproteobacteria</taxon>
        <taxon>Burkholderiales</taxon>
        <taxon>Oxalobacteraceae</taxon>
        <taxon>Telluria group</taxon>
        <taxon>Massilia</taxon>
    </lineage>
</organism>
<feature type="signal peptide" evidence="1">
    <location>
        <begin position="1"/>
        <end position="33"/>
    </location>
</feature>
<dbReference type="Proteomes" id="UP001204621">
    <property type="component" value="Unassembled WGS sequence"/>
</dbReference>
<dbReference type="RefSeq" id="WP_258811656.1">
    <property type="nucleotide sequence ID" value="NZ_JANUGU010000002.1"/>
</dbReference>
<dbReference type="EMBL" id="JANUGU010000002">
    <property type="protein sequence ID" value="MCS0658476.1"/>
    <property type="molecule type" value="Genomic_DNA"/>
</dbReference>
<gene>
    <name evidence="2" type="ORF">NX778_10415</name>
</gene>
<evidence type="ECO:0000313" key="3">
    <source>
        <dbReference type="Proteomes" id="UP001204621"/>
    </source>
</evidence>
<name>A0ABT2CY43_9BURK</name>
<feature type="chain" id="PRO_5046900643" evidence="1">
    <location>
        <begin position="34"/>
        <end position="188"/>
    </location>
</feature>
<proteinExistence type="predicted"/>
<keyword evidence="3" id="KW-1185">Reference proteome</keyword>
<sequence length="188" mass="20769">MMTHSILQSRKRLLLAWMAVLPWMAGCSKASQASDNSRLSKSDGIGMTLVVDAVEGAKMGQVVIYDDRGLIIYSSATVARHQRGILALSSGRIPLSAHAIWGRDRHYDFGHAAWYGGTILGDYTIPVAERIPDAVLHELRVHPRGNLRLKLRLKPDGVLFGWDIERTAPLGDVSIFEMPGGDFAETRY</sequence>
<evidence type="ECO:0000313" key="2">
    <source>
        <dbReference type="EMBL" id="MCS0658476.1"/>
    </source>
</evidence>
<reference evidence="2 3" key="1">
    <citation type="submission" date="2022-08" db="EMBL/GenBank/DDBJ databases">
        <title>Reclassification of Massilia species as members of the genera Telluria, Duganella, Pseudoduganella, Mokoshia gen. nov. and Zemynaea gen. nov. using orthogonal and non-orthogonal genome-based approaches.</title>
        <authorList>
            <person name="Bowman J.P."/>
        </authorList>
    </citation>
    <scope>NUCLEOTIDE SEQUENCE [LARGE SCALE GENOMIC DNA]</scope>
    <source>
        <strain evidence="2 3">JCM 31606</strain>
    </source>
</reference>
<accession>A0ABT2CY43</accession>
<protein>
    <submittedName>
        <fullName evidence="2">Uncharacterized protein</fullName>
    </submittedName>
</protein>
<comment type="caution">
    <text evidence="2">The sequence shown here is derived from an EMBL/GenBank/DDBJ whole genome shotgun (WGS) entry which is preliminary data.</text>
</comment>
<keyword evidence="1" id="KW-0732">Signal</keyword>